<keyword evidence="1" id="KW-0812">Transmembrane</keyword>
<evidence type="ECO:0000313" key="2">
    <source>
        <dbReference type="EMBL" id="OGE96274.1"/>
    </source>
</evidence>
<evidence type="ECO:0000256" key="1">
    <source>
        <dbReference type="SAM" id="Phobius"/>
    </source>
</evidence>
<protein>
    <submittedName>
        <fullName evidence="2">Uncharacterized protein</fullName>
    </submittedName>
</protein>
<dbReference type="STRING" id="1817841.A3B10_03155"/>
<reference evidence="2 3" key="1">
    <citation type="journal article" date="2016" name="Nat. Commun.">
        <title>Thousands of microbial genomes shed light on interconnected biogeochemical processes in an aquifer system.</title>
        <authorList>
            <person name="Anantharaman K."/>
            <person name="Brown C.T."/>
            <person name="Hug L.A."/>
            <person name="Sharon I."/>
            <person name="Castelle C.J."/>
            <person name="Probst A.J."/>
            <person name="Thomas B.C."/>
            <person name="Singh A."/>
            <person name="Wilkins M.J."/>
            <person name="Karaoz U."/>
            <person name="Brodie E.L."/>
            <person name="Williams K.H."/>
            <person name="Hubbard S.S."/>
            <person name="Banfield J.F."/>
        </authorList>
    </citation>
    <scope>NUCLEOTIDE SEQUENCE [LARGE SCALE GENOMIC DNA]</scope>
</reference>
<organism evidence="2 3">
    <name type="scientific">Candidatus Doudnabacteria bacterium RIFCSPLOWO2_01_FULL_44_21</name>
    <dbReference type="NCBI Taxonomy" id="1817841"/>
    <lineage>
        <taxon>Bacteria</taxon>
        <taxon>Candidatus Doudnaibacteriota</taxon>
    </lineage>
</organism>
<evidence type="ECO:0000313" key="3">
    <source>
        <dbReference type="Proteomes" id="UP000177281"/>
    </source>
</evidence>
<sequence length="189" mass="21604">MDIKKSLENLQDKPFATRVKILWLTVGVVAIGLIIIFIFNLKSTVSNLSGQDLINLSNRSSQTDSEQLETQLIQVERIEKANNSFKIYFNVNNESQNILNFPKSEDITLTVEDRSYHPRQISDRQGEPFVQKILSRTQNFGILIFDSINGDEGKLILDNLTFEESSATTLKQELDLDFKQLLNPVEVRN</sequence>
<feature type="transmembrane region" description="Helical" evidence="1">
    <location>
        <begin position="21"/>
        <end position="41"/>
    </location>
</feature>
<dbReference type="Proteomes" id="UP000177281">
    <property type="component" value="Unassembled WGS sequence"/>
</dbReference>
<comment type="caution">
    <text evidence="2">The sequence shown here is derived from an EMBL/GenBank/DDBJ whole genome shotgun (WGS) entry which is preliminary data.</text>
</comment>
<gene>
    <name evidence="2" type="ORF">A3B10_03155</name>
</gene>
<dbReference type="AlphaFoldDB" id="A0A1F5Q2C6"/>
<keyword evidence="1" id="KW-1133">Transmembrane helix</keyword>
<proteinExistence type="predicted"/>
<name>A0A1F5Q2C6_9BACT</name>
<accession>A0A1F5Q2C6</accession>
<keyword evidence="1" id="KW-0472">Membrane</keyword>
<dbReference type="EMBL" id="MFFB01000006">
    <property type="protein sequence ID" value="OGE96274.1"/>
    <property type="molecule type" value="Genomic_DNA"/>
</dbReference>